<organism evidence="2 3">
    <name type="scientific">Planococcus massiliensis</name>
    <dbReference type="NCBI Taxonomy" id="1499687"/>
    <lineage>
        <taxon>Bacteria</taxon>
        <taxon>Bacillati</taxon>
        <taxon>Bacillota</taxon>
        <taxon>Bacilli</taxon>
        <taxon>Bacillales</taxon>
        <taxon>Caryophanaceae</taxon>
        <taxon>Planococcus</taxon>
    </lineage>
</organism>
<proteinExistence type="predicted"/>
<feature type="compositionally biased region" description="Basic and acidic residues" evidence="1">
    <location>
        <begin position="45"/>
        <end position="57"/>
    </location>
</feature>
<name>A0A098EP96_9BACL</name>
<evidence type="ECO:0000313" key="3">
    <source>
        <dbReference type="Proteomes" id="UP000043699"/>
    </source>
</evidence>
<accession>A0A098EP96</accession>
<evidence type="ECO:0000313" key="2">
    <source>
        <dbReference type="EMBL" id="CEG24123.1"/>
    </source>
</evidence>
<gene>
    <name evidence="2" type="ORF">BN1080_03143</name>
</gene>
<feature type="region of interest" description="Disordered" evidence="1">
    <location>
        <begin position="1"/>
        <end position="57"/>
    </location>
</feature>
<feature type="compositionally biased region" description="Basic and acidic residues" evidence="1">
    <location>
        <begin position="19"/>
        <end position="38"/>
    </location>
</feature>
<sequence length="57" mass="6919">MVMKKDKQDHEGEELLPEVEPRRNMPDEKTLDPMPDRDLEYEENSNEKYRDHTSEKD</sequence>
<dbReference type="STRING" id="1499687.BN1080_03143"/>
<dbReference type="Proteomes" id="UP000043699">
    <property type="component" value="Unassembled WGS sequence"/>
</dbReference>
<keyword evidence="3" id="KW-1185">Reference proteome</keyword>
<feature type="compositionally biased region" description="Basic and acidic residues" evidence="1">
    <location>
        <begin position="1"/>
        <end position="10"/>
    </location>
</feature>
<dbReference type="AlphaFoldDB" id="A0A098EP96"/>
<dbReference type="EMBL" id="CCXS01000001">
    <property type="protein sequence ID" value="CEG24123.1"/>
    <property type="molecule type" value="Genomic_DNA"/>
</dbReference>
<evidence type="ECO:0000256" key="1">
    <source>
        <dbReference type="SAM" id="MobiDB-lite"/>
    </source>
</evidence>
<protein>
    <submittedName>
        <fullName evidence="2">Uncharacterized protein</fullName>
    </submittedName>
</protein>
<reference evidence="2 3" key="1">
    <citation type="submission" date="2014-09" db="EMBL/GenBank/DDBJ databases">
        <authorList>
            <person name="Urmite Genomes Urmite Genomes"/>
        </authorList>
    </citation>
    <scope>NUCLEOTIDE SEQUENCE [LARGE SCALE GENOMIC DNA]</scope>
    <source>
        <strain evidence="2 3">ES2</strain>
    </source>
</reference>